<dbReference type="EMBL" id="CP095855">
    <property type="protein sequence ID" value="UPK72460.1"/>
    <property type="molecule type" value="Genomic_DNA"/>
</dbReference>
<name>A0ABY4I9A9_CHIFI</name>
<evidence type="ECO:0000259" key="1">
    <source>
        <dbReference type="Pfam" id="PF19192"/>
    </source>
</evidence>
<evidence type="ECO:0000313" key="2">
    <source>
        <dbReference type="EMBL" id="UPK72460.1"/>
    </source>
</evidence>
<proteinExistence type="predicted"/>
<gene>
    <name evidence="2" type="ORF">MYF79_14300</name>
</gene>
<dbReference type="InterPro" id="IPR043834">
    <property type="entry name" value="REC"/>
</dbReference>
<dbReference type="RefSeq" id="WP_247814648.1">
    <property type="nucleotide sequence ID" value="NZ_CP095855.1"/>
</dbReference>
<dbReference type="Pfam" id="PF19192">
    <property type="entry name" value="Response_reg_2"/>
    <property type="match status" value="1"/>
</dbReference>
<sequence>MAETFLDESTQIADDFIRTISFIDDQPFFNESEDPVNESMDHRLNAGLITKTFAKTGKICAFFQYKDLTEENNVLNLSENSDVCVIDWRIILNDSNADKNPEKQPVDGSVAEVVAAPGAEEDVEETESRGKYALRLIEALLRRQYNSPKLILILTAEYDSSAIFRPISDKLAAIGIDFEHNQEGLFFQNSKSRIAIYFKEALSTKAHISEEVKKKIVSFSSLPNVVNSEFALLTNGLIPNVALKCISEIRANTFTLLGSYNSSLDPAYLTHRSLLPNTNDAEDHLIEIIGADIKAIIKGKGISESVRTNSLPRYIDYKFTEPSYTLNIAEKDRFTSIDVPDQIDKAILTSIVVNGIEKTFFKNSHPMNEKMIFSKNCYRDLTLTFVANQEEANTSNIRFAMLTSLKPSYGTNSLHLSQGVILKDDKRDGGYWLCIQPKCDSVRIETVRRFFLFLKLVKVNENKFNIVLREDNDYSYFKINYQIYDSMLIPFKIDKQSNSGGVVVPEVVDGVPRFLRVDNNQKMIWIAELKNDFAQSISNNFSAQLSRVGLDLSEWLRRNSQ</sequence>
<protein>
    <submittedName>
        <fullName evidence="2">Response regulator receiver domain</fullName>
    </submittedName>
</protein>
<organism evidence="2 3">
    <name type="scientific">Chitinophaga filiformis</name>
    <name type="common">Myxococcus filiformis</name>
    <name type="synonym">Flexibacter filiformis</name>
    <dbReference type="NCBI Taxonomy" id="104663"/>
    <lineage>
        <taxon>Bacteria</taxon>
        <taxon>Pseudomonadati</taxon>
        <taxon>Bacteroidota</taxon>
        <taxon>Chitinophagia</taxon>
        <taxon>Chitinophagales</taxon>
        <taxon>Chitinophagaceae</taxon>
        <taxon>Chitinophaga</taxon>
    </lineage>
</organism>
<accession>A0ABY4I9A9</accession>
<evidence type="ECO:0000313" key="3">
    <source>
        <dbReference type="Proteomes" id="UP000830198"/>
    </source>
</evidence>
<keyword evidence="3" id="KW-1185">Reference proteome</keyword>
<feature type="domain" description="Response receiver" evidence="1">
    <location>
        <begin position="16"/>
        <end position="201"/>
    </location>
</feature>
<reference evidence="2 3" key="1">
    <citation type="submission" date="2022-04" db="EMBL/GenBank/DDBJ databases">
        <title>The arsenic-methylating capacity of Chitinophaga filiformis YT5 during chitin decomposition.</title>
        <authorList>
            <person name="Chen G."/>
            <person name="Liang Y."/>
        </authorList>
    </citation>
    <scope>NUCLEOTIDE SEQUENCE [LARGE SCALE GENOMIC DNA]</scope>
    <source>
        <strain evidence="2 3">YT5</strain>
    </source>
</reference>
<dbReference type="Proteomes" id="UP000830198">
    <property type="component" value="Chromosome"/>
</dbReference>